<feature type="signal peptide" evidence="1">
    <location>
        <begin position="1"/>
        <end position="18"/>
    </location>
</feature>
<name>A0A811KNT3_9BILA</name>
<evidence type="ECO:0000313" key="3">
    <source>
        <dbReference type="Proteomes" id="UP000614601"/>
    </source>
</evidence>
<proteinExistence type="predicted"/>
<dbReference type="Proteomes" id="UP000614601">
    <property type="component" value="Unassembled WGS sequence"/>
</dbReference>
<accession>A0A811KNT3</accession>
<protein>
    <submittedName>
        <fullName evidence="2">Uncharacterized protein</fullName>
    </submittedName>
</protein>
<reference evidence="2" key="1">
    <citation type="submission" date="2020-09" db="EMBL/GenBank/DDBJ databases">
        <authorList>
            <person name="Kikuchi T."/>
        </authorList>
    </citation>
    <scope>NUCLEOTIDE SEQUENCE</scope>
    <source>
        <strain evidence="2">SH1</strain>
    </source>
</reference>
<dbReference type="OrthoDB" id="5819629at2759"/>
<evidence type="ECO:0000313" key="2">
    <source>
        <dbReference type="EMBL" id="CAD5216515.1"/>
    </source>
</evidence>
<dbReference type="EMBL" id="CAJFCW020000003">
    <property type="protein sequence ID" value="CAG9106081.1"/>
    <property type="molecule type" value="Genomic_DNA"/>
</dbReference>
<comment type="caution">
    <text evidence="2">The sequence shown here is derived from an EMBL/GenBank/DDBJ whole genome shotgun (WGS) entry which is preliminary data.</text>
</comment>
<sequence>MKVYVVLVAIVFLNFVNSATDDKIRYNGRKSATSDDQLIKIRFLIKNRAMCGRLFKDPLWSPVIYKCDVFCKENEVCVENDDLQQGCAKLPTACASAWLKRRGRSPRSTLRSNWVQVRSKLGPRQRTMLISNF</sequence>
<evidence type="ECO:0000256" key="1">
    <source>
        <dbReference type="SAM" id="SignalP"/>
    </source>
</evidence>
<dbReference type="EMBL" id="CAJFDH010000003">
    <property type="protein sequence ID" value="CAD5216515.1"/>
    <property type="molecule type" value="Genomic_DNA"/>
</dbReference>
<keyword evidence="1" id="KW-0732">Signal</keyword>
<feature type="chain" id="PRO_5036408367" evidence="1">
    <location>
        <begin position="19"/>
        <end position="133"/>
    </location>
</feature>
<dbReference type="AlphaFoldDB" id="A0A811KNT3"/>
<gene>
    <name evidence="2" type="ORF">BOKJ2_LOCUS6626</name>
</gene>
<organism evidence="2 3">
    <name type="scientific">Bursaphelenchus okinawaensis</name>
    <dbReference type="NCBI Taxonomy" id="465554"/>
    <lineage>
        <taxon>Eukaryota</taxon>
        <taxon>Metazoa</taxon>
        <taxon>Ecdysozoa</taxon>
        <taxon>Nematoda</taxon>
        <taxon>Chromadorea</taxon>
        <taxon>Rhabditida</taxon>
        <taxon>Tylenchina</taxon>
        <taxon>Tylenchomorpha</taxon>
        <taxon>Aphelenchoidea</taxon>
        <taxon>Aphelenchoididae</taxon>
        <taxon>Bursaphelenchus</taxon>
    </lineage>
</organism>
<dbReference type="Proteomes" id="UP000783686">
    <property type="component" value="Unassembled WGS sequence"/>
</dbReference>
<keyword evidence="3" id="KW-1185">Reference proteome</keyword>